<dbReference type="OrthoDB" id="419762at2"/>
<evidence type="ECO:0000256" key="3">
    <source>
        <dbReference type="ARBA" id="ARBA00022448"/>
    </source>
</evidence>
<keyword evidence="6 8" id="KW-1133">Transmembrane helix</keyword>
<comment type="similarity">
    <text evidence="2">Belongs to the auxin efflux carrier (TC 2.A.69) family.</text>
</comment>
<evidence type="ECO:0000313" key="9">
    <source>
        <dbReference type="EMBL" id="OKH46645.1"/>
    </source>
</evidence>
<dbReference type="Gene3D" id="1.20.1530.20">
    <property type="match status" value="1"/>
</dbReference>
<dbReference type="PANTHER" id="PTHR36838:SF1">
    <property type="entry name" value="SLR1864 PROTEIN"/>
    <property type="match status" value="1"/>
</dbReference>
<dbReference type="Proteomes" id="UP000185557">
    <property type="component" value="Unassembled WGS sequence"/>
</dbReference>
<dbReference type="GO" id="GO:0055085">
    <property type="term" value="P:transmembrane transport"/>
    <property type="evidence" value="ECO:0007669"/>
    <property type="project" value="InterPro"/>
</dbReference>
<feature type="transmembrane region" description="Helical" evidence="8">
    <location>
        <begin position="45"/>
        <end position="62"/>
    </location>
</feature>
<dbReference type="InterPro" id="IPR004776">
    <property type="entry name" value="Mem_transp_PIN-like"/>
</dbReference>
<dbReference type="InterPro" id="IPR038770">
    <property type="entry name" value="Na+/solute_symporter_sf"/>
</dbReference>
<dbReference type="PANTHER" id="PTHR36838">
    <property type="entry name" value="AUXIN EFFLUX CARRIER FAMILY PROTEIN"/>
    <property type="match status" value="1"/>
</dbReference>
<evidence type="ECO:0000256" key="2">
    <source>
        <dbReference type="ARBA" id="ARBA00010145"/>
    </source>
</evidence>
<protein>
    <submittedName>
        <fullName evidence="9">Permease</fullName>
    </submittedName>
</protein>
<proteinExistence type="inferred from homology"/>
<keyword evidence="4" id="KW-1003">Cell membrane</keyword>
<name>A0A1U7J391_9CYAN</name>
<evidence type="ECO:0000256" key="5">
    <source>
        <dbReference type="ARBA" id="ARBA00022692"/>
    </source>
</evidence>
<dbReference type="STRING" id="549789.NIES30_16245"/>
<keyword evidence="10" id="KW-1185">Reference proteome</keyword>
<feature type="transmembrane region" description="Helical" evidence="8">
    <location>
        <begin position="6"/>
        <end position="25"/>
    </location>
</feature>
<keyword evidence="3" id="KW-0813">Transport</keyword>
<organism evidence="9 10">
    <name type="scientific">Phormidium tenue NIES-30</name>
    <dbReference type="NCBI Taxonomy" id="549789"/>
    <lineage>
        <taxon>Bacteria</taxon>
        <taxon>Bacillati</taxon>
        <taxon>Cyanobacteriota</taxon>
        <taxon>Cyanophyceae</taxon>
        <taxon>Oscillatoriophycideae</taxon>
        <taxon>Oscillatoriales</taxon>
        <taxon>Oscillatoriaceae</taxon>
        <taxon>Phormidium</taxon>
    </lineage>
</organism>
<reference evidence="9 10" key="1">
    <citation type="submission" date="2016-11" db="EMBL/GenBank/DDBJ databases">
        <title>Draft Genome Sequences of Nine Cyanobacterial Strains from Diverse Habitats.</title>
        <authorList>
            <person name="Zhu T."/>
            <person name="Hou S."/>
            <person name="Lu X."/>
            <person name="Hess W.R."/>
        </authorList>
    </citation>
    <scope>NUCLEOTIDE SEQUENCE [LARGE SCALE GENOMIC DNA]</scope>
    <source>
        <strain evidence="9 10">NIES-30</strain>
    </source>
</reference>
<keyword evidence="7 8" id="KW-0472">Membrane</keyword>
<evidence type="ECO:0000313" key="10">
    <source>
        <dbReference type="Proteomes" id="UP000185557"/>
    </source>
</evidence>
<feature type="transmembrane region" description="Helical" evidence="8">
    <location>
        <begin position="211"/>
        <end position="228"/>
    </location>
</feature>
<evidence type="ECO:0000256" key="4">
    <source>
        <dbReference type="ARBA" id="ARBA00022475"/>
    </source>
</evidence>
<evidence type="ECO:0000256" key="7">
    <source>
        <dbReference type="ARBA" id="ARBA00023136"/>
    </source>
</evidence>
<evidence type="ECO:0000256" key="6">
    <source>
        <dbReference type="ARBA" id="ARBA00022989"/>
    </source>
</evidence>
<feature type="transmembrane region" description="Helical" evidence="8">
    <location>
        <begin position="240"/>
        <end position="264"/>
    </location>
</feature>
<comment type="subcellular location">
    <subcellularLocation>
        <location evidence="1">Cell membrane</location>
        <topology evidence="1">Multi-pass membrane protein</topology>
    </subcellularLocation>
</comment>
<feature type="transmembrane region" description="Helical" evidence="8">
    <location>
        <begin position="68"/>
        <end position="90"/>
    </location>
</feature>
<comment type="caution">
    <text evidence="9">The sequence shown here is derived from an EMBL/GenBank/DDBJ whole genome shotgun (WGS) entry which is preliminary data.</text>
</comment>
<accession>A0A1U7J391</accession>
<feature type="transmembrane region" description="Helical" evidence="8">
    <location>
        <begin position="132"/>
        <end position="156"/>
    </location>
</feature>
<feature type="transmembrane region" description="Helical" evidence="8">
    <location>
        <begin position="102"/>
        <end position="126"/>
    </location>
</feature>
<dbReference type="EMBL" id="MRCG01000012">
    <property type="protein sequence ID" value="OKH46645.1"/>
    <property type="molecule type" value="Genomic_DNA"/>
</dbReference>
<keyword evidence="5 8" id="KW-0812">Transmembrane</keyword>
<evidence type="ECO:0000256" key="1">
    <source>
        <dbReference type="ARBA" id="ARBA00004651"/>
    </source>
</evidence>
<feature type="transmembrane region" description="Helical" evidence="8">
    <location>
        <begin position="186"/>
        <end position="205"/>
    </location>
</feature>
<evidence type="ECO:0000256" key="8">
    <source>
        <dbReference type="SAM" id="Phobius"/>
    </source>
</evidence>
<dbReference type="AlphaFoldDB" id="A0A1U7J391"/>
<dbReference type="GO" id="GO:0005886">
    <property type="term" value="C:plasma membrane"/>
    <property type="evidence" value="ECO:0007669"/>
    <property type="project" value="UniProtKB-SubCell"/>
</dbReference>
<feature type="transmembrane region" description="Helical" evidence="8">
    <location>
        <begin position="299"/>
        <end position="319"/>
    </location>
</feature>
<dbReference type="Pfam" id="PF03547">
    <property type="entry name" value="Mem_trans"/>
    <property type="match status" value="1"/>
</dbReference>
<sequence length="323" mass="34720">MRLYGPIGAGICAGAGLGALLCRFAPHRESSHGLYHQVPLRLGRFLFWLGIPLSIVGFMRRADLSGNLYLAPVVAWAAILLGLLCSRLWIRADQEAWARPTQGSFSLAAMLGNTGYIGYPVVLLLPQLGVGVFGWALFYDALGTLLGSYGLGAILASEMGGQSPTSSPPWRQQWSTRLRAVGQNPIILAFGLGLGLKAIALPAWLDLGLYQFAWAIVMLSLLLMGLRIQQLSSWQHLHRATVAVAIKMLVLPLAVGLGLTALGIDGPPRLVMILQAGMPCAFSNLVLAEAYDLDRDLSVTCVGLSSISLLFTLPLWLWAFSGE</sequence>
<feature type="transmembrane region" description="Helical" evidence="8">
    <location>
        <begin position="270"/>
        <end position="287"/>
    </location>
</feature>
<gene>
    <name evidence="9" type="ORF">NIES30_16245</name>
</gene>